<proteinExistence type="predicted"/>
<feature type="region of interest" description="Disordered" evidence="1">
    <location>
        <begin position="485"/>
        <end position="519"/>
    </location>
</feature>
<evidence type="ECO:0000313" key="2">
    <source>
        <dbReference type="EMBL" id="KXX72978.1"/>
    </source>
</evidence>
<evidence type="ECO:0000256" key="1">
    <source>
        <dbReference type="SAM" id="MobiDB-lite"/>
    </source>
</evidence>
<dbReference type="OrthoDB" id="5401365at2759"/>
<name>A0A175VNA3_9PEZI</name>
<protein>
    <submittedName>
        <fullName evidence="2">Uncharacterized protein</fullName>
    </submittedName>
</protein>
<dbReference type="EMBL" id="LCTW02000586">
    <property type="protein sequence ID" value="KXX72978.1"/>
    <property type="molecule type" value="Genomic_DNA"/>
</dbReference>
<sequence length="1242" mass="136494">MAEGTIVVKSTATKSLDQVSSILAETKDLLGRVHLPIAKLVVIFTKLDGYIADALGFLGFVDSILRVLHDGLQLCKYLGELIPEIGPILADAAAMIERLQIEQTVRKIVGQVRSLVEKGRDGVVKKVKAAASQISARLESLLDVLPSWTDTLAMMGKLFYLFDVGAYIFTGGTTDELIREALASLAGGALQKAQDVKTALQPVLDFLDNVWATFRDAIVKPIEHGFGEILDTLRPVMSVVQKCVDVCNTIKQWFEPFFWVLDAIQWIFEKTVGWLIDKVMNELGLRNFIDGLVQKVKDAIGITRIEEEIKKMMGSAMQGVLTPLKTIASPDNAKSIAVTVVEFSQDIQKIRKDPAQALIKVIQAAWSKSLPGFEPGLPYKWFDPATCTVIGAPPDPLVNPQGLIFNDVDDPIKRANKNEEIIDLVATLQSGMDDFVEQADRPDGFTDVNPNLVNLKFGYVLSDGHPVSVLLRIGQRRVVARQAPSLENLPELPPPKDAFSEVGEPADKGPPSEAPSGAKLPQFDRYAAMYKDLWIEMDQVKSYLTRLHEAASRADADFANYTPEAAVFCDYYLDMLSGLDPILSASQQLLNLPLKYETVLTQNATQWAKEIGLPDFISSDLFPGLFRIIAEVKAAIMALQTDKKLAVEKATAAGKAYSMFQAHVAQICSRDRFPKTLGPGVTNISSLVRLLERRLASTEKCFAAIYNLGESMFQNRDKMGDKADEVYAKLGAVYDKLLPVMDSTLKDTKAIPEQLKGLYDSLKAMHGDVQRFFKATAMVSELCRKVETKVIAADQVRVYCTRINNALGPFEAVLEELGLHPDPPKPSGDTVSLDMQTILKGVNERLAQPIVGLTDLLSEALYLGLQALIENFFKLSDVDEEMSSLGEMLRKQFGDDIKNLEDVVQQLIQLVEPKNHNLYSIPPAPPNGSTMTPGVGQGATRFQVSSPLLDDTTAQALGEILQEVNAIAASAELPAGASVATAIVTPKWAAPSVNPEPVVSYLLTARGREWDAVEPAYPSDVFRMWYELLERLDRVMAQRRAWQRTDPQAPLPQAMPALVASDAGRSALWMQLEGKAVVGGPMYEEAIAKPLRKPLRDRVDLLLRGTVRLPAEAADGDLLKQLPPPKEGVALAPFYFVRVGLVAPPAAEGANEETERLAVAARVFADRDEFEEVARDLYPRLAAAVDIYNAHKLPLDAGMTALAEIRRDYRLMDARAWLELTNDEMTARKLLEVVGDGGRLGR</sequence>
<comment type="caution">
    <text evidence="2">The sequence shown here is derived from an EMBL/GenBank/DDBJ whole genome shotgun (WGS) entry which is preliminary data.</text>
</comment>
<evidence type="ECO:0000313" key="3">
    <source>
        <dbReference type="Proteomes" id="UP000078237"/>
    </source>
</evidence>
<dbReference type="VEuPathDB" id="FungiDB:MMYC01_210444"/>
<reference evidence="2 3" key="1">
    <citation type="journal article" date="2016" name="Genome Announc.">
        <title>Genome Sequence of Madurella mycetomatis mm55, Isolated from a Human Mycetoma Case in Sudan.</title>
        <authorList>
            <person name="Smit S."/>
            <person name="Derks M.F."/>
            <person name="Bervoets S."/>
            <person name="Fahal A."/>
            <person name="van Leeuwen W."/>
            <person name="van Belkum A."/>
            <person name="van de Sande W.W."/>
        </authorList>
    </citation>
    <scope>NUCLEOTIDE SEQUENCE [LARGE SCALE GENOMIC DNA]</scope>
    <source>
        <strain evidence="3">mm55</strain>
    </source>
</reference>
<accession>A0A175VNA3</accession>
<organism evidence="2 3">
    <name type="scientific">Madurella mycetomatis</name>
    <dbReference type="NCBI Taxonomy" id="100816"/>
    <lineage>
        <taxon>Eukaryota</taxon>
        <taxon>Fungi</taxon>
        <taxon>Dikarya</taxon>
        <taxon>Ascomycota</taxon>
        <taxon>Pezizomycotina</taxon>
        <taxon>Sordariomycetes</taxon>
        <taxon>Sordariomycetidae</taxon>
        <taxon>Sordariales</taxon>
        <taxon>Sordariales incertae sedis</taxon>
        <taxon>Madurella</taxon>
    </lineage>
</organism>
<gene>
    <name evidence="2" type="ORF">MMYC01_210444</name>
</gene>
<dbReference type="Proteomes" id="UP000078237">
    <property type="component" value="Unassembled WGS sequence"/>
</dbReference>
<dbReference type="AlphaFoldDB" id="A0A175VNA3"/>
<keyword evidence="3" id="KW-1185">Reference proteome</keyword>